<sequence length="288" mass="32740">MLLPRYFKFIGFFLVIPSLVIGVLFEFADYVIPFLNYHGGRRRGAMAAIGDHNMTDEIATTLLIFGLFFIGLSKLKNENDQTLKLRLSALFWAVLVEGVSESALLIVFNSGLFQIDFIQQYDTPVLVFINNNNLVILFITYLLRFYYLYYCNKQSPKPYYISFRPLVLAAKAITIILLTYILGASLDLIKIKALDYAIFILLPAILIWVGSGDQTKGELIEPIRLKAMLISVGFNYSLFIVLTWAVYGINYLAVQYISMASVPLLFIPLFYWLKSRQKSQPGVTVSLS</sequence>
<name>A0A494W4G8_9SPHI</name>
<accession>A0A494W4G8</accession>
<feature type="transmembrane region" description="Helical" evidence="1">
    <location>
        <begin position="128"/>
        <end position="149"/>
    </location>
</feature>
<keyword evidence="3" id="KW-1185">Reference proteome</keyword>
<dbReference type="KEGG" id="muh:HYN43_025290"/>
<proteinExistence type="predicted"/>
<feature type="transmembrane region" description="Helical" evidence="1">
    <location>
        <begin position="193"/>
        <end position="211"/>
    </location>
</feature>
<dbReference type="AlphaFoldDB" id="A0A494W4G8"/>
<gene>
    <name evidence="2" type="ORF">HYN43_025290</name>
</gene>
<feature type="transmembrane region" description="Helical" evidence="1">
    <location>
        <begin position="253"/>
        <end position="273"/>
    </location>
</feature>
<keyword evidence="1" id="KW-0812">Transmembrane</keyword>
<evidence type="ECO:0000256" key="1">
    <source>
        <dbReference type="SAM" id="Phobius"/>
    </source>
</evidence>
<protein>
    <submittedName>
        <fullName evidence="2">Uncharacterized protein</fullName>
    </submittedName>
</protein>
<keyword evidence="1" id="KW-0472">Membrane</keyword>
<evidence type="ECO:0000313" key="2">
    <source>
        <dbReference type="EMBL" id="AYL98395.1"/>
    </source>
</evidence>
<feature type="transmembrane region" description="Helical" evidence="1">
    <location>
        <begin position="87"/>
        <end position="108"/>
    </location>
</feature>
<dbReference type="EMBL" id="CP032869">
    <property type="protein sequence ID" value="AYL98395.1"/>
    <property type="molecule type" value="Genomic_DNA"/>
</dbReference>
<dbReference type="Proteomes" id="UP000270046">
    <property type="component" value="Chromosome"/>
</dbReference>
<keyword evidence="1" id="KW-1133">Transmembrane helix</keyword>
<evidence type="ECO:0000313" key="3">
    <source>
        <dbReference type="Proteomes" id="UP000270046"/>
    </source>
</evidence>
<feature type="transmembrane region" description="Helical" evidence="1">
    <location>
        <begin position="161"/>
        <end position="181"/>
    </location>
</feature>
<reference evidence="2 3" key="1">
    <citation type="submission" date="2018-10" db="EMBL/GenBank/DDBJ databases">
        <title>Genome sequencing of Mucilaginibacter sp. HYN0043.</title>
        <authorList>
            <person name="Kim M."/>
            <person name="Yi H."/>
        </authorList>
    </citation>
    <scope>NUCLEOTIDE SEQUENCE [LARGE SCALE GENOMIC DNA]</scope>
    <source>
        <strain evidence="2 3">HYN0043</strain>
    </source>
</reference>
<feature type="transmembrane region" description="Helical" evidence="1">
    <location>
        <begin position="12"/>
        <end position="32"/>
    </location>
</feature>
<feature type="transmembrane region" description="Helical" evidence="1">
    <location>
        <begin position="58"/>
        <end position="75"/>
    </location>
</feature>
<feature type="transmembrane region" description="Helical" evidence="1">
    <location>
        <begin position="223"/>
        <end position="247"/>
    </location>
</feature>
<organism evidence="2 3">
    <name type="scientific">Mucilaginibacter celer</name>
    <dbReference type="NCBI Taxonomy" id="2305508"/>
    <lineage>
        <taxon>Bacteria</taxon>
        <taxon>Pseudomonadati</taxon>
        <taxon>Bacteroidota</taxon>
        <taxon>Sphingobacteriia</taxon>
        <taxon>Sphingobacteriales</taxon>
        <taxon>Sphingobacteriaceae</taxon>
        <taxon>Mucilaginibacter</taxon>
    </lineage>
</organism>
<dbReference type="OrthoDB" id="894278at2"/>